<gene>
    <name evidence="1" type="ORF">GCM10023091_29430</name>
</gene>
<organism evidence="1 2">
    <name type="scientific">Ravibacter arvi</name>
    <dbReference type="NCBI Taxonomy" id="2051041"/>
    <lineage>
        <taxon>Bacteria</taxon>
        <taxon>Pseudomonadati</taxon>
        <taxon>Bacteroidota</taxon>
        <taxon>Cytophagia</taxon>
        <taxon>Cytophagales</taxon>
        <taxon>Spirosomataceae</taxon>
        <taxon>Ravibacter</taxon>
    </lineage>
</organism>
<evidence type="ECO:0000313" key="1">
    <source>
        <dbReference type="EMBL" id="GAA4442486.1"/>
    </source>
</evidence>
<accession>A0ABP8M531</accession>
<evidence type="ECO:0000313" key="2">
    <source>
        <dbReference type="Proteomes" id="UP001501508"/>
    </source>
</evidence>
<reference evidence="2" key="1">
    <citation type="journal article" date="2019" name="Int. J. Syst. Evol. Microbiol.">
        <title>The Global Catalogue of Microorganisms (GCM) 10K type strain sequencing project: providing services to taxonomists for standard genome sequencing and annotation.</title>
        <authorList>
            <consortium name="The Broad Institute Genomics Platform"/>
            <consortium name="The Broad Institute Genome Sequencing Center for Infectious Disease"/>
            <person name="Wu L."/>
            <person name="Ma J."/>
        </authorList>
    </citation>
    <scope>NUCLEOTIDE SEQUENCE [LARGE SCALE GENOMIC DNA]</scope>
    <source>
        <strain evidence="2">JCM 31920</strain>
    </source>
</reference>
<name>A0ABP8M531_9BACT</name>
<keyword evidence="2" id="KW-1185">Reference proteome</keyword>
<comment type="caution">
    <text evidence="1">The sequence shown here is derived from an EMBL/GenBank/DDBJ whole genome shotgun (WGS) entry which is preliminary data.</text>
</comment>
<protein>
    <submittedName>
        <fullName evidence="1">Uncharacterized protein</fullName>
    </submittedName>
</protein>
<sequence>MGATPIATISERGKLMFNDSATRLLGLDLNRYMSIASDERFCDGSVLYLIPGRQSTQSAFKVSLRGSYAYVSMPKFFESVKLDFVHKVISYSMSALRQANGLMWLLRKQEFEMSRSPETFGF</sequence>
<dbReference type="Proteomes" id="UP001501508">
    <property type="component" value="Unassembled WGS sequence"/>
</dbReference>
<dbReference type="EMBL" id="BAABEY010000026">
    <property type="protein sequence ID" value="GAA4442486.1"/>
    <property type="molecule type" value="Genomic_DNA"/>
</dbReference>
<proteinExistence type="predicted"/>